<dbReference type="AlphaFoldDB" id="A0A7M5X4Q7"/>
<organism evidence="2 3">
    <name type="scientific">Clytia hemisphaerica</name>
    <dbReference type="NCBI Taxonomy" id="252671"/>
    <lineage>
        <taxon>Eukaryota</taxon>
        <taxon>Metazoa</taxon>
        <taxon>Cnidaria</taxon>
        <taxon>Hydrozoa</taxon>
        <taxon>Hydroidolina</taxon>
        <taxon>Leptothecata</taxon>
        <taxon>Obeliida</taxon>
        <taxon>Clytiidae</taxon>
        <taxon>Clytia</taxon>
    </lineage>
</organism>
<feature type="domain" description="Apple" evidence="1">
    <location>
        <begin position="50"/>
        <end position="104"/>
    </location>
</feature>
<dbReference type="Pfam" id="PF00024">
    <property type="entry name" value="PAN_1"/>
    <property type="match status" value="1"/>
</dbReference>
<evidence type="ECO:0000313" key="2">
    <source>
        <dbReference type="EnsemblMetazoa" id="CLYHEMP017396.1"/>
    </source>
</evidence>
<evidence type="ECO:0000313" key="3">
    <source>
        <dbReference type="Proteomes" id="UP000594262"/>
    </source>
</evidence>
<dbReference type="Proteomes" id="UP000594262">
    <property type="component" value="Unplaced"/>
</dbReference>
<reference evidence="2" key="1">
    <citation type="submission" date="2021-01" db="UniProtKB">
        <authorList>
            <consortium name="EnsemblMetazoa"/>
        </authorList>
    </citation>
    <scope>IDENTIFICATION</scope>
</reference>
<proteinExistence type="predicted"/>
<dbReference type="OrthoDB" id="6022142at2759"/>
<evidence type="ECO:0000259" key="1">
    <source>
        <dbReference type="Pfam" id="PF00024"/>
    </source>
</evidence>
<dbReference type="InterPro" id="IPR003609">
    <property type="entry name" value="Pan_app"/>
</dbReference>
<dbReference type="EnsemblMetazoa" id="CLYHEMT017396.1">
    <property type="protein sequence ID" value="CLYHEMP017396.1"/>
    <property type="gene ID" value="CLYHEMG017396"/>
</dbReference>
<dbReference type="RefSeq" id="XP_066929102.1">
    <property type="nucleotide sequence ID" value="XM_067073001.1"/>
</dbReference>
<accession>A0A7M5X4Q7</accession>
<sequence length="294" mass="33982">MEILQGNLILIGVIAFHYFDKIKTEDQILFTDTRRNYRFIGEIIETFSDSKVDPISCLTHCLAAKKTCKSINVNEKLGKCELLGQSKLMDDHLKMKSDEGWIYYGPGETPRNYEKCQRGEEGPKFCCPKEKTGKNCGETVWEKQNIKEICFKNKGNNPGRFSLQRKGRILAFKLEYVTGFVTFRKTNEHTYWGWQLQENAAPSALSENALTILIKKSKRGITIAPSNKLINNLYYTIPGYLHNSKELILDIRGGSYDGDKGEELRIWYVEDFYDKHEYDNSGEICTNIYVKYQK</sequence>
<keyword evidence="3" id="KW-1185">Reference proteome</keyword>
<dbReference type="GeneID" id="136816676"/>
<name>A0A7M5X4Q7_9CNID</name>
<protein>
    <recommendedName>
        <fullName evidence="1">Apple domain-containing protein</fullName>
    </recommendedName>
</protein>